<dbReference type="InterPro" id="IPR019516">
    <property type="entry name" value="Glomulin/ALF4"/>
</dbReference>
<dbReference type="PANTHER" id="PTHR15430">
    <property type="entry name" value="GLOMULIN"/>
    <property type="match status" value="1"/>
</dbReference>
<evidence type="ECO:0008006" key="3">
    <source>
        <dbReference type="Google" id="ProtNLM"/>
    </source>
</evidence>
<dbReference type="Proteomes" id="UP000291084">
    <property type="component" value="Chromosome 3"/>
</dbReference>
<gene>
    <name evidence="1" type="primary">Vigan.03G238000</name>
    <name evidence="1" type="ORF">VIGAN_03238000</name>
</gene>
<dbReference type="Pfam" id="PF08568">
    <property type="entry name" value="Kinetochor_Ybp2"/>
    <property type="match status" value="2"/>
</dbReference>
<name>A0A0S3RP33_PHAAN</name>
<protein>
    <recommendedName>
        <fullName evidence="3">Aberrant root formation protein 4</fullName>
    </recommendedName>
</protein>
<evidence type="ECO:0000313" key="2">
    <source>
        <dbReference type="Proteomes" id="UP000291084"/>
    </source>
</evidence>
<reference evidence="1 2" key="1">
    <citation type="journal article" date="2015" name="Sci. Rep.">
        <title>The power of single molecule real-time sequencing technology in the de novo assembly of a eukaryotic genome.</title>
        <authorList>
            <person name="Sakai H."/>
            <person name="Naito K."/>
            <person name="Ogiso-Tanaka E."/>
            <person name="Takahashi Y."/>
            <person name="Iseki K."/>
            <person name="Muto C."/>
            <person name="Satou K."/>
            <person name="Teruya K."/>
            <person name="Shiroma A."/>
            <person name="Shimoji M."/>
            <person name="Hirano T."/>
            <person name="Itoh T."/>
            <person name="Kaga A."/>
            <person name="Tomooka N."/>
        </authorList>
    </citation>
    <scope>NUCLEOTIDE SEQUENCE [LARGE SCALE GENOMIC DNA]</scope>
    <source>
        <strain evidence="2">cv. Shumari</strain>
    </source>
</reference>
<proteinExistence type="predicted"/>
<sequence>MSVSVEREIASFRDSEIRNNLRRVLESCSKLVEAGDFHDSENTVSELIEYLDSVYDAAVSDPDSERAENEAFEAISEIHRYICSPSLDQEVVDALSFELPKAVSKFVGISSRFLDIATSIIDQFIVKCGPRDMLSILCNTLGYSSKITKAASYIVPPLSGISKVIISIKRRQFEQVKEAVPIILNVLKVVSLESEEEEELEDVFDRAVGIANSICEVCNKLEGDAKPKLQSVLGLYVLQCMALISASLGYKASRCHSFVLQLSQISSYCGLSYLSLLTTYEVETVASSIFGGSALVHLVSINYLKVSTKHHYIFVNLLNFPEDKDLCMGFLSHVKHGAALSVIWGLVSEEVAYTAKENLTAIKDELCNNQTKRWQAIGTLKQVLSFVNLPWELKKHAIDFLLCITDGRISRNCNEEHSEWSSYMPSLFSALQAVKMVIMHAPEPELRKKSFAVLKGVLDDIPISQRLDILKALITNTDSSSMIAIFIDLIRKEMHTAICNSRSIVKDAPQIENKAFPDTPFWNPGVIELVELVLRPPQGGPPFLPEQSDAVLSALNLYRFVLMIESAEKTNCTGVLSKNSLLKAYNEWLLPLRTLVTGIMAESKSDHDDFAVDTVCTLNPLELVLYRCIELVEEKLKQST</sequence>
<dbReference type="EMBL" id="AP015036">
    <property type="protein sequence ID" value="BAT82374.1"/>
    <property type="molecule type" value="Genomic_DNA"/>
</dbReference>
<dbReference type="PANTHER" id="PTHR15430:SF1">
    <property type="entry name" value="GLOMULIN"/>
    <property type="match status" value="1"/>
</dbReference>
<evidence type="ECO:0000313" key="1">
    <source>
        <dbReference type="EMBL" id="BAT82374.1"/>
    </source>
</evidence>
<dbReference type="GO" id="GO:0055105">
    <property type="term" value="F:ubiquitin-protein transferase inhibitor activity"/>
    <property type="evidence" value="ECO:0007669"/>
    <property type="project" value="TreeGrafter"/>
</dbReference>
<dbReference type="GO" id="GO:0005737">
    <property type="term" value="C:cytoplasm"/>
    <property type="evidence" value="ECO:0007669"/>
    <property type="project" value="TreeGrafter"/>
</dbReference>
<organism evidence="1 2">
    <name type="scientific">Vigna angularis var. angularis</name>
    <dbReference type="NCBI Taxonomy" id="157739"/>
    <lineage>
        <taxon>Eukaryota</taxon>
        <taxon>Viridiplantae</taxon>
        <taxon>Streptophyta</taxon>
        <taxon>Embryophyta</taxon>
        <taxon>Tracheophyta</taxon>
        <taxon>Spermatophyta</taxon>
        <taxon>Magnoliopsida</taxon>
        <taxon>eudicotyledons</taxon>
        <taxon>Gunneridae</taxon>
        <taxon>Pentapetalae</taxon>
        <taxon>rosids</taxon>
        <taxon>fabids</taxon>
        <taxon>Fabales</taxon>
        <taxon>Fabaceae</taxon>
        <taxon>Papilionoideae</taxon>
        <taxon>50 kb inversion clade</taxon>
        <taxon>NPAAA clade</taxon>
        <taxon>indigoferoid/millettioid clade</taxon>
        <taxon>Phaseoleae</taxon>
        <taxon>Vigna</taxon>
    </lineage>
</organism>
<dbReference type="OrthoDB" id="619536at2759"/>
<dbReference type="InterPro" id="IPR013877">
    <property type="entry name" value="YAP-bd/ALF4/Glomulin"/>
</dbReference>
<accession>A0A0S3RP33</accession>
<keyword evidence="2" id="KW-1185">Reference proteome</keyword>
<dbReference type="AlphaFoldDB" id="A0A0S3RP33"/>